<dbReference type="Proteomes" id="UP000196710">
    <property type="component" value="Chromosome"/>
</dbReference>
<evidence type="ECO:0000256" key="4">
    <source>
        <dbReference type="ARBA" id="ARBA00023295"/>
    </source>
</evidence>
<dbReference type="Gene3D" id="2.60.40.1180">
    <property type="entry name" value="Golgi alpha-mannosidase II"/>
    <property type="match status" value="1"/>
</dbReference>
<evidence type="ECO:0000256" key="2">
    <source>
        <dbReference type="ARBA" id="ARBA00012755"/>
    </source>
</evidence>
<name>A0A1Z2XLL1_9FIRM</name>
<feature type="binding site" evidence="7">
    <location>
        <begin position="482"/>
        <end position="486"/>
    </location>
    <ligand>
        <name>substrate</name>
    </ligand>
</feature>
<dbReference type="InterPro" id="IPR000111">
    <property type="entry name" value="Glyco_hydro_27/36_CS"/>
</dbReference>
<feature type="active site" description="Proton donor" evidence="6">
    <location>
        <position position="554"/>
    </location>
</feature>
<protein>
    <recommendedName>
        <fullName evidence="2 5">Alpha-galactosidase</fullName>
        <ecNumber evidence="2 5">3.2.1.22</ecNumber>
    </recommendedName>
</protein>
<dbReference type="Proteomes" id="UP000596035">
    <property type="component" value="Chromosome"/>
</dbReference>
<dbReference type="KEGG" id="amur:ADH66_00745"/>
<dbReference type="InterPro" id="IPR038417">
    <property type="entry name" value="Alpga-gal_N_sf"/>
</dbReference>
<dbReference type="FunFam" id="3.20.20.70:FF:000118">
    <property type="entry name" value="Alpha-galactosidase"/>
    <property type="match status" value="1"/>
</dbReference>
<reference evidence="11 13" key="3">
    <citation type="submission" date="2020-11" db="EMBL/GenBank/DDBJ databases">
        <title>Closed and high quality bacterial genomes of the OMM12 community.</title>
        <authorList>
            <person name="Marbouty M."/>
            <person name="Lamy-Besnier Q."/>
            <person name="Debarbieux L."/>
            <person name="Koszul R."/>
        </authorList>
    </citation>
    <scope>NUCLEOTIDE SEQUENCE [LARGE SCALE GENOMIC DNA]</scope>
    <source>
        <strain evidence="11 13">KB18</strain>
    </source>
</reference>
<feature type="domain" description="Glycosyl hydrolase family 36 C-terminal" evidence="8">
    <location>
        <begin position="651"/>
        <end position="728"/>
    </location>
</feature>
<evidence type="ECO:0000259" key="8">
    <source>
        <dbReference type="Pfam" id="PF16874"/>
    </source>
</evidence>
<feature type="binding site" evidence="7">
    <location>
        <position position="205"/>
    </location>
    <ligand>
        <name>substrate</name>
    </ligand>
</feature>
<dbReference type="InterPro" id="IPR013780">
    <property type="entry name" value="Glyco_hydro_b"/>
</dbReference>
<dbReference type="InterPro" id="IPR017853">
    <property type="entry name" value="GH"/>
</dbReference>
<reference evidence="10" key="1">
    <citation type="journal article" date="2017" name="Genome Announc.">
        <title>High-Quality Whole-Genome Sequences of the Oligo-Mouse-Microbiota Bacterial Community.</title>
        <authorList>
            <person name="Garzetti D."/>
            <person name="Brugiroux S."/>
            <person name="Bunk B."/>
            <person name="Pukall R."/>
            <person name="McCoy K.D."/>
            <person name="Macpherson A.J."/>
            <person name="Stecher B."/>
        </authorList>
    </citation>
    <scope>NUCLEOTIDE SEQUENCE</scope>
    <source>
        <strain evidence="10">KB18</strain>
    </source>
</reference>
<keyword evidence="4 5" id="KW-0326">Glycosidase</keyword>
<feature type="binding site" evidence="7">
    <location>
        <begin position="372"/>
        <end position="373"/>
    </location>
    <ligand>
        <name>substrate</name>
    </ligand>
</feature>
<evidence type="ECO:0000256" key="7">
    <source>
        <dbReference type="PIRSR" id="PIRSR005536-2"/>
    </source>
</evidence>
<evidence type="ECO:0000313" key="13">
    <source>
        <dbReference type="Proteomes" id="UP000596035"/>
    </source>
</evidence>
<dbReference type="PROSITE" id="PS00512">
    <property type="entry name" value="ALPHA_GALACTOSIDASE"/>
    <property type="match status" value="1"/>
</dbReference>
<accession>A0A1Z2XLL1</accession>
<dbReference type="Gene3D" id="3.20.20.70">
    <property type="entry name" value="Aldolase class I"/>
    <property type="match status" value="1"/>
</dbReference>
<keyword evidence="3 5" id="KW-0378">Hydrolase</keyword>
<feature type="binding site" evidence="7">
    <location>
        <position position="532"/>
    </location>
    <ligand>
        <name>substrate</name>
    </ligand>
</feature>
<dbReference type="PIRSF" id="PIRSF005536">
    <property type="entry name" value="Agal"/>
    <property type="match status" value="1"/>
</dbReference>
<comment type="similarity">
    <text evidence="5">Belongs to the glycosyl hydrolase.</text>
</comment>
<dbReference type="CDD" id="cd14791">
    <property type="entry name" value="GH36"/>
    <property type="match status" value="1"/>
</dbReference>
<evidence type="ECO:0000256" key="6">
    <source>
        <dbReference type="PIRSR" id="PIRSR005536-1"/>
    </source>
</evidence>
<feature type="active site" description="Nucleophile" evidence="6">
    <location>
        <position position="484"/>
    </location>
</feature>
<evidence type="ECO:0000256" key="1">
    <source>
        <dbReference type="ARBA" id="ARBA00001255"/>
    </source>
</evidence>
<dbReference type="SUPFAM" id="SSF51445">
    <property type="entry name" value="(Trans)glycosidases"/>
    <property type="match status" value="1"/>
</dbReference>
<dbReference type="InterPro" id="IPR031704">
    <property type="entry name" value="Glyco_hydro_36_N"/>
</dbReference>
<dbReference type="EC" id="3.2.1.22" evidence="2 5"/>
<dbReference type="AlphaFoldDB" id="A0A1Z2XLL1"/>
<dbReference type="GO" id="GO:0016052">
    <property type="term" value="P:carbohydrate catabolic process"/>
    <property type="evidence" value="ECO:0007669"/>
    <property type="project" value="InterPro"/>
</dbReference>
<dbReference type="InterPro" id="IPR013785">
    <property type="entry name" value="Aldolase_TIM"/>
</dbReference>
<feature type="domain" description="Glycosyl hydrolase family 36 N-terminal" evidence="9">
    <location>
        <begin position="29"/>
        <end position="291"/>
    </location>
</feature>
<dbReference type="GO" id="GO:0004557">
    <property type="term" value="F:alpha-galactosidase activity"/>
    <property type="evidence" value="ECO:0007669"/>
    <property type="project" value="UniProtKB-UniRule"/>
</dbReference>
<reference evidence="12" key="2">
    <citation type="submission" date="2017-05" db="EMBL/GenBank/DDBJ databases">
        <title>Improved OligoMM genomes.</title>
        <authorList>
            <person name="Garzetti D."/>
        </authorList>
    </citation>
    <scope>NUCLEOTIDE SEQUENCE [LARGE SCALE GENOMIC DNA]</scope>
    <source>
        <strain evidence="12">KB18</strain>
    </source>
</reference>
<dbReference type="InterPro" id="IPR031705">
    <property type="entry name" value="Glyco_hydro_36_C"/>
</dbReference>
<evidence type="ECO:0000313" key="10">
    <source>
        <dbReference type="EMBL" id="ASB39313.1"/>
    </source>
</evidence>
<comment type="catalytic activity">
    <reaction evidence="1 5">
        <text>Hydrolysis of terminal, non-reducing alpha-D-galactose residues in alpha-D-galactosides, including galactose oligosaccharides, galactomannans and galactolipids.</text>
        <dbReference type="EC" id="3.2.1.22"/>
    </reaction>
</comment>
<dbReference type="EMBL" id="CP021422">
    <property type="protein sequence ID" value="ASB39313.1"/>
    <property type="molecule type" value="Genomic_DNA"/>
</dbReference>
<dbReference type="InterPro" id="IPR050985">
    <property type="entry name" value="Alpha-glycosidase_related"/>
</dbReference>
<evidence type="ECO:0000259" key="9">
    <source>
        <dbReference type="Pfam" id="PF16875"/>
    </source>
</evidence>
<evidence type="ECO:0000313" key="11">
    <source>
        <dbReference type="EMBL" id="QQR28603.1"/>
    </source>
</evidence>
<dbReference type="PANTHER" id="PTHR43053">
    <property type="entry name" value="GLYCOSIDASE FAMILY 31"/>
    <property type="match status" value="1"/>
</dbReference>
<evidence type="ECO:0000313" key="12">
    <source>
        <dbReference type="Proteomes" id="UP000196710"/>
    </source>
</evidence>
<dbReference type="InterPro" id="IPR002252">
    <property type="entry name" value="Glyco_hydro_36"/>
</dbReference>
<organism evidence="11 13">
    <name type="scientific">Acutalibacter muris</name>
    <dbReference type="NCBI Taxonomy" id="1796620"/>
    <lineage>
        <taxon>Bacteria</taxon>
        <taxon>Bacillati</taxon>
        <taxon>Bacillota</taxon>
        <taxon>Clostridia</taxon>
        <taxon>Eubacteriales</taxon>
        <taxon>Acutalibacteraceae</taxon>
        <taxon>Acutalibacter</taxon>
    </lineage>
</organism>
<feature type="binding site" evidence="7">
    <location>
        <position position="554"/>
    </location>
    <ligand>
        <name>substrate</name>
    </ligand>
</feature>
<evidence type="ECO:0000256" key="3">
    <source>
        <dbReference type="ARBA" id="ARBA00022801"/>
    </source>
</evidence>
<dbReference type="PRINTS" id="PR00743">
    <property type="entry name" value="GLHYDRLASE36"/>
</dbReference>
<evidence type="ECO:0000256" key="5">
    <source>
        <dbReference type="PIRNR" id="PIRNR005536"/>
    </source>
</evidence>
<dbReference type="EMBL" id="CP065321">
    <property type="protein sequence ID" value="QQR28603.1"/>
    <property type="molecule type" value="Genomic_DNA"/>
</dbReference>
<sequence length="731" mass="82991">MSIQFDQKTNIFKLDTDVSTYAFMAYEQGYLVHLYYGPKVPDEDLSHLMYRGWYDSLSPRNPKVRDRRFSLDSIPQELPGNSTGDFRISAIEAQATAGDCVTDLRYMGHRIYPGKPELYAVEGFKLPAAFAGEDEAETLEIEMLDKVTGLKAYLSYTVFAKNGAMARSMRVENTGGSAVQLRRAYSMCLELPTMDYDMVHMYGRWAKENTVTRHPLMHGIQSIRSKRGMTGPNHNPFMALLRKGADEDQGEAIGISIVYSGNFSIETEVDTLGCPRVLAGIDPGSFSWHLEPGEIFQTPEVLTVFSTEGLGGMSRSLHRLFMNNLMRSQWTHKKRPLLINSWEAAVFDFDDNLLVDFAREAKKLGVDMLVMDDGWFGTRNDDTQALGDWQVNENKLRGGIKSLIERVNAEGLSFGIWYEPEMVNPNSDLYRAHPDWIIKAQGREESLSRNQCVLDMTRKEVRDNIFDQMAEVIGNNNIQYIKWDCNRNISEAGNAVLPKERQGEFFHRYVLGVYELMERVTSTWPHILLENCSSGGGRFDPGMLYYSPQIWTSDNTDPIERLTIQMGASLCYPPACMGAHVSANPRTGFETKGNVAIMGTHGFELDPLKMTEEEKEWAKKQVADYHKYYDLTHYGDLYRLTDPAVDPFFCDWELVSPDKEEALFTRVVMRKPENYYQMKRLRGLDPEKMYRVEGTEQVCSGALLMAAGLDLSQPWPGPEDGSSVTVHLTAE</sequence>
<dbReference type="Pfam" id="PF16875">
    <property type="entry name" value="Glyco_hydro_36N"/>
    <property type="match status" value="1"/>
</dbReference>
<keyword evidence="12" id="KW-1185">Reference proteome</keyword>
<dbReference type="PANTHER" id="PTHR43053:SF3">
    <property type="entry name" value="ALPHA-GALACTOSIDASE C-RELATED"/>
    <property type="match status" value="1"/>
</dbReference>
<dbReference type="RefSeq" id="WP_066536924.1">
    <property type="nucleotide sequence ID" value="NZ_CP021422.1"/>
</dbReference>
<proteinExistence type="inferred from homology"/>
<dbReference type="Gene3D" id="2.70.98.60">
    <property type="entry name" value="alpha-galactosidase from lactobacil brevis"/>
    <property type="match status" value="1"/>
</dbReference>
<dbReference type="Pfam" id="PF16874">
    <property type="entry name" value="Glyco_hydro_36C"/>
    <property type="match status" value="1"/>
</dbReference>
<dbReference type="Pfam" id="PF02065">
    <property type="entry name" value="Melibiase"/>
    <property type="match status" value="1"/>
</dbReference>
<gene>
    <name evidence="10" type="ORF">ADH66_00745</name>
    <name evidence="11" type="ORF">I5Q82_10735</name>
</gene>
<feature type="binding site" evidence="7">
    <location>
        <position position="449"/>
    </location>
    <ligand>
        <name>substrate</name>
    </ligand>
</feature>